<comment type="caution">
    <text evidence="1">The sequence shown here is derived from an EMBL/GenBank/DDBJ whole genome shotgun (WGS) entry which is preliminary data.</text>
</comment>
<evidence type="ECO:0000313" key="1">
    <source>
        <dbReference type="EMBL" id="KAF9528705.1"/>
    </source>
</evidence>
<name>A0A9P6EGN5_9AGAR</name>
<dbReference type="Proteomes" id="UP000807306">
    <property type="component" value="Unassembled WGS sequence"/>
</dbReference>
<dbReference type="AlphaFoldDB" id="A0A9P6EGN5"/>
<organism evidence="1 2">
    <name type="scientific">Crepidotus variabilis</name>
    <dbReference type="NCBI Taxonomy" id="179855"/>
    <lineage>
        <taxon>Eukaryota</taxon>
        <taxon>Fungi</taxon>
        <taxon>Dikarya</taxon>
        <taxon>Basidiomycota</taxon>
        <taxon>Agaricomycotina</taxon>
        <taxon>Agaricomycetes</taxon>
        <taxon>Agaricomycetidae</taxon>
        <taxon>Agaricales</taxon>
        <taxon>Agaricineae</taxon>
        <taxon>Crepidotaceae</taxon>
        <taxon>Crepidotus</taxon>
    </lineage>
</organism>
<accession>A0A9P6EGN5</accession>
<reference evidence="1" key="1">
    <citation type="submission" date="2020-11" db="EMBL/GenBank/DDBJ databases">
        <authorList>
            <consortium name="DOE Joint Genome Institute"/>
            <person name="Ahrendt S."/>
            <person name="Riley R."/>
            <person name="Andreopoulos W."/>
            <person name="Labutti K."/>
            <person name="Pangilinan J."/>
            <person name="Ruiz-Duenas F.J."/>
            <person name="Barrasa J.M."/>
            <person name="Sanchez-Garcia M."/>
            <person name="Camarero S."/>
            <person name="Miyauchi S."/>
            <person name="Serrano A."/>
            <person name="Linde D."/>
            <person name="Babiker R."/>
            <person name="Drula E."/>
            <person name="Ayuso-Fernandez I."/>
            <person name="Pacheco R."/>
            <person name="Padilla G."/>
            <person name="Ferreira P."/>
            <person name="Barriuso J."/>
            <person name="Kellner H."/>
            <person name="Castanera R."/>
            <person name="Alfaro M."/>
            <person name="Ramirez L."/>
            <person name="Pisabarro A.G."/>
            <person name="Kuo A."/>
            <person name="Tritt A."/>
            <person name="Lipzen A."/>
            <person name="He G."/>
            <person name="Yan M."/>
            <person name="Ng V."/>
            <person name="Cullen D."/>
            <person name="Martin F."/>
            <person name="Rosso M.-N."/>
            <person name="Henrissat B."/>
            <person name="Hibbett D."/>
            <person name="Martinez A.T."/>
            <person name="Grigoriev I.V."/>
        </authorList>
    </citation>
    <scope>NUCLEOTIDE SEQUENCE</scope>
    <source>
        <strain evidence="1">CBS 506.95</strain>
    </source>
</reference>
<gene>
    <name evidence="1" type="ORF">CPB83DRAFT_854140</name>
</gene>
<sequence>MCSPLPKYKSLLATCAPAVNLTHPTNIVRPPICQIPSPSMSILSNRICLTLLLSPLLFLAYQHREAWLNWFRSPFSTSEDALQKAIKAYNEYQSDPTSAEAESLLQEAIHFYGIAFENSNERHGLYLAISINYAAALDKLKERTPDYAGPIAIDVLSKPADVFSERKDKPELYATVLINLGMAYLNRFTESSNPKRHDLDSASQSFKLVQSISGQNLDLQYSRSLLGSASITCKRCGLPNPLNADFAKLHDAIKQVHEVLQRHPEDLGGECYSLLATAHDHLYRRTKKTTMDDQPPDLSNLDQAIHFNELCLEVSQDLTEARIARFNLARQQFQRHIKTHPVVETYLHESETNIEKVEDLIKGEGALSGNLAELCSELRGNIEKYRKHQPVADYELAPPVRRKTLPASGSHEPTNVHHVQFTITEEPGEI</sequence>
<dbReference type="Gene3D" id="1.25.40.10">
    <property type="entry name" value="Tetratricopeptide repeat domain"/>
    <property type="match status" value="1"/>
</dbReference>
<dbReference type="EMBL" id="MU157851">
    <property type="protein sequence ID" value="KAF9528705.1"/>
    <property type="molecule type" value="Genomic_DNA"/>
</dbReference>
<keyword evidence="2" id="KW-1185">Reference proteome</keyword>
<proteinExistence type="predicted"/>
<protein>
    <submittedName>
        <fullName evidence="1">Uncharacterized protein</fullName>
    </submittedName>
</protein>
<dbReference type="InterPro" id="IPR011990">
    <property type="entry name" value="TPR-like_helical_dom_sf"/>
</dbReference>
<evidence type="ECO:0000313" key="2">
    <source>
        <dbReference type="Proteomes" id="UP000807306"/>
    </source>
</evidence>